<sequence>MTNSPKCLREKMGAAALPRKSGSKRRKVFSKDSLKIVDLPARHLTSPTCCHSLPTTNRKLSFASTAGTLGGGTDRDVQRAAATVTPASHQWLVGDDTPVRIP</sequence>
<comment type="caution">
    <text evidence="2">The sequence shown here is derived from an EMBL/GenBank/DDBJ whole genome shotgun (WGS) entry which is preliminary data.</text>
</comment>
<dbReference type="AlphaFoldDB" id="A0A1V4KUK2"/>
<feature type="region of interest" description="Disordered" evidence="1">
    <location>
        <begin position="1"/>
        <end position="28"/>
    </location>
</feature>
<evidence type="ECO:0000256" key="1">
    <source>
        <dbReference type="SAM" id="MobiDB-lite"/>
    </source>
</evidence>
<organism evidence="2 3">
    <name type="scientific">Patagioenas fasciata monilis</name>
    <dbReference type="NCBI Taxonomy" id="372326"/>
    <lineage>
        <taxon>Eukaryota</taxon>
        <taxon>Metazoa</taxon>
        <taxon>Chordata</taxon>
        <taxon>Craniata</taxon>
        <taxon>Vertebrata</taxon>
        <taxon>Euteleostomi</taxon>
        <taxon>Archelosauria</taxon>
        <taxon>Archosauria</taxon>
        <taxon>Dinosauria</taxon>
        <taxon>Saurischia</taxon>
        <taxon>Theropoda</taxon>
        <taxon>Coelurosauria</taxon>
        <taxon>Aves</taxon>
        <taxon>Neognathae</taxon>
        <taxon>Neoaves</taxon>
        <taxon>Columbimorphae</taxon>
        <taxon>Columbiformes</taxon>
        <taxon>Columbidae</taxon>
        <taxon>Patagioenas</taxon>
    </lineage>
</organism>
<proteinExistence type="predicted"/>
<accession>A0A1V4KUK2</accession>
<dbReference type="EMBL" id="LSYS01001700">
    <property type="protein sequence ID" value="OPJ87567.1"/>
    <property type="molecule type" value="Genomic_DNA"/>
</dbReference>
<gene>
    <name evidence="2" type="ORF">AV530_001016</name>
</gene>
<name>A0A1V4KUK2_PATFA</name>
<evidence type="ECO:0000313" key="2">
    <source>
        <dbReference type="EMBL" id="OPJ87567.1"/>
    </source>
</evidence>
<dbReference type="Proteomes" id="UP000190648">
    <property type="component" value="Unassembled WGS sequence"/>
</dbReference>
<protein>
    <submittedName>
        <fullName evidence="2">Uncharacterized protein</fullName>
    </submittedName>
</protein>
<evidence type="ECO:0000313" key="3">
    <source>
        <dbReference type="Proteomes" id="UP000190648"/>
    </source>
</evidence>
<keyword evidence="3" id="KW-1185">Reference proteome</keyword>
<reference evidence="2 3" key="1">
    <citation type="submission" date="2016-02" db="EMBL/GenBank/DDBJ databases">
        <title>Band-tailed pigeon sequencing and assembly.</title>
        <authorList>
            <person name="Soares A.E."/>
            <person name="Novak B.J."/>
            <person name="Rice E.S."/>
            <person name="O'Connell B."/>
            <person name="Chang D."/>
            <person name="Weber S."/>
            <person name="Shapiro B."/>
        </authorList>
    </citation>
    <scope>NUCLEOTIDE SEQUENCE [LARGE SCALE GENOMIC DNA]</scope>
    <source>
        <strain evidence="2">BTP2013</strain>
        <tissue evidence="2">Blood</tissue>
    </source>
</reference>